<accession>L1IV51</accession>
<reference evidence="3" key="3">
    <citation type="submission" date="2016-03" db="UniProtKB">
        <authorList>
            <consortium name="EnsemblProtists"/>
        </authorList>
    </citation>
    <scope>IDENTIFICATION</scope>
</reference>
<name>L1IV51_GUITC</name>
<sequence length="190" mass="21765">MTVTIIDYDYDYDYGYGHGYDYDYDYDYDWLTFLIGSEEPIMGILAEVNKQEGAHVSIEQFLDVWLETWDACLTLERRRINCLGLARLLGCGSPPFAQRVSVILNFFVDFNGEELVEDDKTSSSSSSPVQRCRKQLWKSCYAQAGGLAAFFRSMMEQGRMSALSKYGEEGRAFFDQNLNLIDPQLMLQLA</sequence>
<dbReference type="HOGENOM" id="CLU_1430543_0_0_1"/>
<dbReference type="RefSeq" id="XP_005827116.1">
    <property type="nucleotide sequence ID" value="XM_005827059.1"/>
</dbReference>
<dbReference type="PaxDb" id="55529-EKX40136"/>
<dbReference type="AlphaFoldDB" id="L1IV51"/>
<dbReference type="EnsemblProtists" id="EKX40136">
    <property type="protein sequence ID" value="EKX40136"/>
    <property type="gene ID" value="GUITHDRAFT_113873"/>
</dbReference>
<proteinExistence type="predicted"/>
<reference evidence="2 4" key="1">
    <citation type="journal article" date="2012" name="Nature">
        <title>Algal genomes reveal evolutionary mosaicism and the fate of nucleomorphs.</title>
        <authorList>
            <consortium name="DOE Joint Genome Institute"/>
            <person name="Curtis B.A."/>
            <person name="Tanifuji G."/>
            <person name="Burki F."/>
            <person name="Gruber A."/>
            <person name="Irimia M."/>
            <person name="Maruyama S."/>
            <person name="Arias M.C."/>
            <person name="Ball S.G."/>
            <person name="Gile G.H."/>
            <person name="Hirakawa Y."/>
            <person name="Hopkins J.F."/>
            <person name="Kuo A."/>
            <person name="Rensing S.A."/>
            <person name="Schmutz J."/>
            <person name="Symeonidi A."/>
            <person name="Elias M."/>
            <person name="Eveleigh R.J."/>
            <person name="Herman E.K."/>
            <person name="Klute M.J."/>
            <person name="Nakayama T."/>
            <person name="Obornik M."/>
            <person name="Reyes-Prieto A."/>
            <person name="Armbrust E.V."/>
            <person name="Aves S.J."/>
            <person name="Beiko R.G."/>
            <person name="Coutinho P."/>
            <person name="Dacks J.B."/>
            <person name="Durnford D.G."/>
            <person name="Fast N.M."/>
            <person name="Green B.R."/>
            <person name="Grisdale C.J."/>
            <person name="Hempel F."/>
            <person name="Henrissat B."/>
            <person name="Hoppner M.P."/>
            <person name="Ishida K."/>
            <person name="Kim E."/>
            <person name="Koreny L."/>
            <person name="Kroth P.G."/>
            <person name="Liu Y."/>
            <person name="Malik S.B."/>
            <person name="Maier U.G."/>
            <person name="McRose D."/>
            <person name="Mock T."/>
            <person name="Neilson J.A."/>
            <person name="Onodera N.T."/>
            <person name="Poole A.M."/>
            <person name="Pritham E.J."/>
            <person name="Richards T.A."/>
            <person name="Rocap G."/>
            <person name="Roy S.W."/>
            <person name="Sarai C."/>
            <person name="Schaack S."/>
            <person name="Shirato S."/>
            <person name="Slamovits C.H."/>
            <person name="Spencer D.F."/>
            <person name="Suzuki S."/>
            <person name="Worden A.Z."/>
            <person name="Zauner S."/>
            <person name="Barry K."/>
            <person name="Bell C."/>
            <person name="Bharti A.K."/>
            <person name="Crow J.A."/>
            <person name="Grimwood J."/>
            <person name="Kramer R."/>
            <person name="Lindquist E."/>
            <person name="Lucas S."/>
            <person name="Salamov A."/>
            <person name="McFadden G.I."/>
            <person name="Lane C.E."/>
            <person name="Keeling P.J."/>
            <person name="Gray M.W."/>
            <person name="Grigoriev I.V."/>
            <person name="Archibald J.M."/>
        </authorList>
    </citation>
    <scope>NUCLEOTIDE SEQUENCE</scope>
    <source>
        <strain evidence="2 4">CCMP2712</strain>
    </source>
</reference>
<evidence type="ECO:0000313" key="4">
    <source>
        <dbReference type="Proteomes" id="UP000011087"/>
    </source>
</evidence>
<feature type="domain" description="Importin-7/11-like TPR repeats" evidence="1">
    <location>
        <begin position="38"/>
        <end position="157"/>
    </location>
</feature>
<dbReference type="Pfam" id="PF25758">
    <property type="entry name" value="TPR_IPO11"/>
    <property type="match status" value="1"/>
</dbReference>
<dbReference type="Proteomes" id="UP000011087">
    <property type="component" value="Unassembled WGS sequence"/>
</dbReference>
<dbReference type="InterPro" id="IPR058669">
    <property type="entry name" value="TPR_IPO7/11-like"/>
</dbReference>
<keyword evidence="4" id="KW-1185">Reference proteome</keyword>
<evidence type="ECO:0000313" key="3">
    <source>
        <dbReference type="EnsemblProtists" id="EKX40136"/>
    </source>
</evidence>
<dbReference type="EMBL" id="JH993034">
    <property type="protein sequence ID" value="EKX40136.1"/>
    <property type="molecule type" value="Genomic_DNA"/>
</dbReference>
<protein>
    <recommendedName>
        <fullName evidence="1">Importin-7/11-like TPR repeats domain-containing protein</fullName>
    </recommendedName>
</protein>
<dbReference type="GeneID" id="17296851"/>
<evidence type="ECO:0000313" key="2">
    <source>
        <dbReference type="EMBL" id="EKX40136.1"/>
    </source>
</evidence>
<gene>
    <name evidence="2" type="ORF">GUITHDRAFT_113873</name>
</gene>
<organism evidence="2">
    <name type="scientific">Guillardia theta (strain CCMP2712)</name>
    <name type="common">Cryptophyte</name>
    <dbReference type="NCBI Taxonomy" id="905079"/>
    <lineage>
        <taxon>Eukaryota</taxon>
        <taxon>Cryptophyceae</taxon>
        <taxon>Pyrenomonadales</taxon>
        <taxon>Geminigeraceae</taxon>
        <taxon>Guillardia</taxon>
    </lineage>
</organism>
<dbReference type="KEGG" id="gtt:GUITHDRAFT_113873"/>
<reference evidence="4" key="2">
    <citation type="submission" date="2012-11" db="EMBL/GenBank/DDBJ databases">
        <authorList>
            <person name="Kuo A."/>
            <person name="Curtis B.A."/>
            <person name="Tanifuji G."/>
            <person name="Burki F."/>
            <person name="Gruber A."/>
            <person name="Irimia M."/>
            <person name="Maruyama S."/>
            <person name="Arias M.C."/>
            <person name="Ball S.G."/>
            <person name="Gile G.H."/>
            <person name="Hirakawa Y."/>
            <person name="Hopkins J.F."/>
            <person name="Rensing S.A."/>
            <person name="Schmutz J."/>
            <person name="Symeonidi A."/>
            <person name="Elias M."/>
            <person name="Eveleigh R.J."/>
            <person name="Herman E.K."/>
            <person name="Klute M.J."/>
            <person name="Nakayama T."/>
            <person name="Obornik M."/>
            <person name="Reyes-Prieto A."/>
            <person name="Armbrust E.V."/>
            <person name="Aves S.J."/>
            <person name="Beiko R.G."/>
            <person name="Coutinho P."/>
            <person name="Dacks J.B."/>
            <person name="Durnford D.G."/>
            <person name="Fast N.M."/>
            <person name="Green B.R."/>
            <person name="Grisdale C."/>
            <person name="Hempe F."/>
            <person name="Henrissat B."/>
            <person name="Hoppner M.P."/>
            <person name="Ishida K.-I."/>
            <person name="Kim E."/>
            <person name="Koreny L."/>
            <person name="Kroth P.G."/>
            <person name="Liu Y."/>
            <person name="Malik S.-B."/>
            <person name="Maier U.G."/>
            <person name="McRose D."/>
            <person name="Mock T."/>
            <person name="Neilson J.A."/>
            <person name="Onodera N.T."/>
            <person name="Poole A.M."/>
            <person name="Pritham E.J."/>
            <person name="Richards T.A."/>
            <person name="Rocap G."/>
            <person name="Roy S.W."/>
            <person name="Sarai C."/>
            <person name="Schaack S."/>
            <person name="Shirato S."/>
            <person name="Slamovits C.H."/>
            <person name="Spencer D.F."/>
            <person name="Suzuki S."/>
            <person name="Worden A.Z."/>
            <person name="Zauner S."/>
            <person name="Barry K."/>
            <person name="Bell C."/>
            <person name="Bharti A.K."/>
            <person name="Crow J.A."/>
            <person name="Grimwood J."/>
            <person name="Kramer R."/>
            <person name="Lindquist E."/>
            <person name="Lucas S."/>
            <person name="Salamov A."/>
            <person name="McFadden G.I."/>
            <person name="Lane C.E."/>
            <person name="Keeling P.J."/>
            <person name="Gray M.W."/>
            <person name="Grigoriev I.V."/>
            <person name="Archibald J.M."/>
        </authorList>
    </citation>
    <scope>NUCLEOTIDE SEQUENCE</scope>
    <source>
        <strain evidence="4">CCMP2712</strain>
    </source>
</reference>
<evidence type="ECO:0000259" key="1">
    <source>
        <dbReference type="Pfam" id="PF25758"/>
    </source>
</evidence>